<feature type="transmembrane region" description="Helical" evidence="8">
    <location>
        <begin position="68"/>
        <end position="88"/>
    </location>
</feature>
<feature type="transmembrane region" description="Helical" evidence="8">
    <location>
        <begin position="200"/>
        <end position="222"/>
    </location>
</feature>
<proteinExistence type="inferred from homology"/>
<dbReference type="GO" id="GO:0033214">
    <property type="term" value="P:siderophore-iron import into cell"/>
    <property type="evidence" value="ECO:0007669"/>
    <property type="project" value="TreeGrafter"/>
</dbReference>
<dbReference type="HOGENOM" id="CLU_013016_3_1_11"/>
<evidence type="ECO:0008006" key="11">
    <source>
        <dbReference type="Google" id="ProtNLM"/>
    </source>
</evidence>
<feature type="transmembrane region" description="Helical" evidence="8">
    <location>
        <begin position="122"/>
        <end position="142"/>
    </location>
</feature>
<comment type="caution">
    <text evidence="9">The sequence shown here is derived from an EMBL/GenBank/DDBJ whole genome shotgun (WGS) entry which is preliminary data.</text>
</comment>
<evidence type="ECO:0000256" key="3">
    <source>
        <dbReference type="ARBA" id="ARBA00022448"/>
    </source>
</evidence>
<keyword evidence="5 8" id="KW-0812">Transmembrane</keyword>
<evidence type="ECO:0000256" key="6">
    <source>
        <dbReference type="ARBA" id="ARBA00022989"/>
    </source>
</evidence>
<gene>
    <name evidence="9" type="ORF">HMPREF9233_00650</name>
</gene>
<dbReference type="eggNOG" id="COG4606">
    <property type="taxonomic scope" value="Bacteria"/>
</dbReference>
<comment type="subcellular location">
    <subcellularLocation>
        <location evidence="1">Cell membrane</location>
        <topology evidence="1">Multi-pass membrane protein</topology>
    </subcellularLocation>
</comment>
<dbReference type="AlphaFoldDB" id="K9EGV2"/>
<feature type="transmembrane region" description="Helical" evidence="8">
    <location>
        <begin position="26"/>
        <end position="48"/>
    </location>
</feature>
<dbReference type="PATRIC" id="fig|883066.3.peg.668"/>
<dbReference type="GO" id="GO:0005886">
    <property type="term" value="C:plasma membrane"/>
    <property type="evidence" value="ECO:0007669"/>
    <property type="project" value="UniProtKB-SubCell"/>
</dbReference>
<dbReference type="PANTHER" id="PTHR30472:SF27">
    <property type="entry name" value="PETROBACTIN IMPORT SYSTEM PERMEASE PROTEIN YCLN"/>
    <property type="match status" value="1"/>
</dbReference>
<dbReference type="Gene3D" id="1.10.3470.10">
    <property type="entry name" value="ABC transporter involved in vitamin B12 uptake, BtuC"/>
    <property type="match status" value="1"/>
</dbReference>
<feature type="transmembrane region" description="Helical" evidence="8">
    <location>
        <begin position="309"/>
        <end position="328"/>
    </location>
</feature>
<evidence type="ECO:0000313" key="9">
    <source>
        <dbReference type="EMBL" id="EKU95863.1"/>
    </source>
</evidence>
<evidence type="ECO:0000313" key="10">
    <source>
        <dbReference type="Proteomes" id="UP000009888"/>
    </source>
</evidence>
<protein>
    <recommendedName>
        <fullName evidence="11">Iron ABC transporter permease</fullName>
    </recommendedName>
</protein>
<dbReference type="CDD" id="cd06550">
    <property type="entry name" value="TM_ABC_iron-siderophores_like"/>
    <property type="match status" value="1"/>
</dbReference>
<reference evidence="9 10" key="1">
    <citation type="submission" date="2012-09" db="EMBL/GenBank/DDBJ databases">
        <title>The Genome Sequence of Actinobaculum massiliae ACS-171-V-COL2.</title>
        <authorList>
            <consortium name="The Broad Institute Genome Sequencing Platform"/>
            <person name="Earl A."/>
            <person name="Ward D."/>
            <person name="Feldgarden M."/>
            <person name="Gevers D."/>
            <person name="Saerens B."/>
            <person name="Vaneechoutte M."/>
            <person name="Walker B."/>
            <person name="Young S.K."/>
            <person name="Zeng Q."/>
            <person name="Gargeya S."/>
            <person name="Fitzgerald M."/>
            <person name="Haas B."/>
            <person name="Abouelleil A."/>
            <person name="Alvarado L."/>
            <person name="Arachchi H.M."/>
            <person name="Berlin A."/>
            <person name="Chapman S.B."/>
            <person name="Goldberg J."/>
            <person name="Griggs A."/>
            <person name="Gujja S."/>
            <person name="Hansen M."/>
            <person name="Howarth C."/>
            <person name="Imamovic A."/>
            <person name="Larimer J."/>
            <person name="McCowen C."/>
            <person name="Montmayeur A."/>
            <person name="Murphy C."/>
            <person name="Neiman D."/>
            <person name="Pearson M."/>
            <person name="Priest M."/>
            <person name="Roberts A."/>
            <person name="Saif S."/>
            <person name="Shea T."/>
            <person name="Sisk P."/>
            <person name="Sykes S."/>
            <person name="Wortman J."/>
            <person name="Nusbaum C."/>
            <person name="Birren B."/>
        </authorList>
    </citation>
    <scope>NUCLEOTIDE SEQUENCE [LARGE SCALE GENOMIC DNA]</scope>
    <source>
        <strain evidence="10">ACS-171-V-Col2</strain>
    </source>
</reference>
<organism evidence="9 10">
    <name type="scientific">Actinobaculum massiliense ACS-171-V-Col2</name>
    <dbReference type="NCBI Taxonomy" id="883066"/>
    <lineage>
        <taxon>Bacteria</taxon>
        <taxon>Bacillati</taxon>
        <taxon>Actinomycetota</taxon>
        <taxon>Actinomycetes</taxon>
        <taxon>Actinomycetales</taxon>
        <taxon>Actinomycetaceae</taxon>
        <taxon>Actinobaculum</taxon>
    </lineage>
</organism>
<comment type="similarity">
    <text evidence="2">Belongs to the binding-protein-dependent transport system permease family. FecCD subfamily.</text>
</comment>
<evidence type="ECO:0000256" key="7">
    <source>
        <dbReference type="ARBA" id="ARBA00023136"/>
    </source>
</evidence>
<dbReference type="PANTHER" id="PTHR30472">
    <property type="entry name" value="FERRIC ENTEROBACTIN TRANSPORT SYSTEM PERMEASE PROTEIN"/>
    <property type="match status" value="1"/>
</dbReference>
<sequence length="335" mass="35654">MSTPETITSPGKTGAKSRSARKPIGWGFLLAVILLIGLLVVSLFTGAYDLSQPNGREMFWITRVPRTAALILAGIAMSLCGLVMQLLAQNKFVEPTTTGTTEWAGLGLLIAMIIVPEGSVTLRMVSAIFVAFIGTLCFFMFLRRVTLQSSVIVPIVGLMLGAVVSSISTFLALRFNVLQNLSTWFQGSFAPMVRGRYEPLWITLAVTLFIFLLADRLTVIGLGKDVATNVGINYNAMLLIGTGAVAAGAGVVTVVVGNLPFLGLIVPNIISLTRGDDLRSNLPWVCVLGAGVTTACDLLSRTLIAPFEIPVSLILGVLGCAVFVALIVSRRKVLQ</sequence>
<dbReference type="RefSeq" id="WP_007000856.1">
    <property type="nucleotide sequence ID" value="NZ_JH992955.1"/>
</dbReference>
<dbReference type="Pfam" id="PF01032">
    <property type="entry name" value="FecCD"/>
    <property type="match status" value="1"/>
</dbReference>
<feature type="transmembrane region" description="Helical" evidence="8">
    <location>
        <begin position="151"/>
        <end position="173"/>
    </location>
</feature>
<evidence type="ECO:0000256" key="8">
    <source>
        <dbReference type="SAM" id="Phobius"/>
    </source>
</evidence>
<dbReference type="EMBL" id="AGWL01000002">
    <property type="protein sequence ID" value="EKU95863.1"/>
    <property type="molecule type" value="Genomic_DNA"/>
</dbReference>
<dbReference type="InterPro" id="IPR000522">
    <property type="entry name" value="ABC_transptr_permease_BtuC"/>
</dbReference>
<keyword evidence="7 8" id="KW-0472">Membrane</keyword>
<keyword evidence="6 8" id="KW-1133">Transmembrane helix</keyword>
<evidence type="ECO:0000256" key="4">
    <source>
        <dbReference type="ARBA" id="ARBA00022475"/>
    </source>
</evidence>
<accession>K9EGV2</accession>
<feature type="transmembrane region" description="Helical" evidence="8">
    <location>
        <begin position="234"/>
        <end position="256"/>
    </location>
</feature>
<keyword evidence="4" id="KW-1003">Cell membrane</keyword>
<dbReference type="SUPFAM" id="SSF81345">
    <property type="entry name" value="ABC transporter involved in vitamin B12 uptake, BtuC"/>
    <property type="match status" value="1"/>
</dbReference>
<keyword evidence="3" id="KW-0813">Transport</keyword>
<evidence type="ECO:0000256" key="1">
    <source>
        <dbReference type="ARBA" id="ARBA00004651"/>
    </source>
</evidence>
<dbReference type="STRING" id="202789.GCA_001457435_01482"/>
<evidence type="ECO:0000256" key="5">
    <source>
        <dbReference type="ARBA" id="ARBA00022692"/>
    </source>
</evidence>
<keyword evidence="10" id="KW-1185">Reference proteome</keyword>
<dbReference type="InterPro" id="IPR037294">
    <property type="entry name" value="ABC_BtuC-like"/>
</dbReference>
<dbReference type="Proteomes" id="UP000009888">
    <property type="component" value="Unassembled WGS sequence"/>
</dbReference>
<name>K9EGV2_9ACTO</name>
<evidence type="ECO:0000256" key="2">
    <source>
        <dbReference type="ARBA" id="ARBA00007935"/>
    </source>
</evidence>
<dbReference type="GO" id="GO:0022857">
    <property type="term" value="F:transmembrane transporter activity"/>
    <property type="evidence" value="ECO:0007669"/>
    <property type="project" value="InterPro"/>
</dbReference>